<dbReference type="HOGENOM" id="CLU_015303_8_2_1"/>
<dbReference type="OMA" id="MDFCLSC"/>
<protein>
    <recommendedName>
        <fullName evidence="4">FYVE-type domain-containing protein</fullName>
    </recommendedName>
</protein>
<reference evidence="2" key="2">
    <citation type="submission" date="2015-06" db="UniProtKB">
        <authorList>
            <consortium name="EnsemblProtists"/>
        </authorList>
    </citation>
    <scope>IDENTIFICATION</scope>
    <source>
        <strain evidence="2">Pr102</strain>
    </source>
</reference>
<dbReference type="Proteomes" id="UP000005238">
    <property type="component" value="Unassembled WGS sequence"/>
</dbReference>
<reference evidence="3" key="1">
    <citation type="journal article" date="2006" name="Science">
        <title>Phytophthora genome sequences uncover evolutionary origins and mechanisms of pathogenesis.</title>
        <authorList>
            <person name="Tyler B.M."/>
            <person name="Tripathy S."/>
            <person name="Zhang X."/>
            <person name="Dehal P."/>
            <person name="Jiang R.H."/>
            <person name="Aerts A."/>
            <person name="Arredondo F.D."/>
            <person name="Baxter L."/>
            <person name="Bensasson D."/>
            <person name="Beynon J.L."/>
            <person name="Chapman J."/>
            <person name="Damasceno C.M."/>
            <person name="Dorrance A.E."/>
            <person name="Dou D."/>
            <person name="Dickerman A.W."/>
            <person name="Dubchak I.L."/>
            <person name="Garbelotto M."/>
            <person name="Gijzen M."/>
            <person name="Gordon S.G."/>
            <person name="Govers F."/>
            <person name="Grunwald N.J."/>
            <person name="Huang W."/>
            <person name="Ivors K.L."/>
            <person name="Jones R.W."/>
            <person name="Kamoun S."/>
            <person name="Krampis K."/>
            <person name="Lamour K.H."/>
            <person name="Lee M.K."/>
            <person name="McDonald W.H."/>
            <person name="Medina M."/>
            <person name="Meijer H.J."/>
            <person name="Nordberg E.K."/>
            <person name="Maclean D.J."/>
            <person name="Ospina-Giraldo M.D."/>
            <person name="Morris P.F."/>
            <person name="Phuntumart V."/>
            <person name="Putnam N.H."/>
            <person name="Rash S."/>
            <person name="Rose J.K."/>
            <person name="Sakihama Y."/>
            <person name="Salamov A.A."/>
            <person name="Savidor A."/>
            <person name="Scheuring C.F."/>
            <person name="Smith B.M."/>
            <person name="Sobral B.W."/>
            <person name="Terry A."/>
            <person name="Torto-Alalibo T.A."/>
            <person name="Win J."/>
            <person name="Xu Z."/>
            <person name="Zhang H."/>
            <person name="Grigoriev I.V."/>
            <person name="Rokhsar D.S."/>
            <person name="Boore J.L."/>
        </authorList>
    </citation>
    <scope>NUCLEOTIDE SEQUENCE [LARGE SCALE GENOMIC DNA]</scope>
    <source>
        <strain evidence="3">Pr102</strain>
    </source>
</reference>
<dbReference type="EMBL" id="DS566001">
    <property type="status" value="NOT_ANNOTATED_CDS"/>
    <property type="molecule type" value="Genomic_DNA"/>
</dbReference>
<dbReference type="InterPro" id="IPR023393">
    <property type="entry name" value="START-like_dom_sf"/>
</dbReference>
<name>H3GDR7_PHYRM</name>
<proteinExistence type="predicted"/>
<feature type="region of interest" description="Disordered" evidence="1">
    <location>
        <begin position="67"/>
        <end position="87"/>
    </location>
</feature>
<keyword evidence="3" id="KW-1185">Reference proteome</keyword>
<evidence type="ECO:0000313" key="2">
    <source>
        <dbReference type="EnsemblProtists" id="Phyra73729"/>
    </source>
</evidence>
<organism evidence="2 3">
    <name type="scientific">Phytophthora ramorum</name>
    <name type="common">Sudden oak death agent</name>
    <dbReference type="NCBI Taxonomy" id="164328"/>
    <lineage>
        <taxon>Eukaryota</taxon>
        <taxon>Sar</taxon>
        <taxon>Stramenopiles</taxon>
        <taxon>Oomycota</taxon>
        <taxon>Peronosporomycetes</taxon>
        <taxon>Peronosporales</taxon>
        <taxon>Peronosporaceae</taxon>
        <taxon>Phytophthora</taxon>
    </lineage>
</organism>
<dbReference type="EnsemblProtists" id="Phyra73729">
    <property type="protein sequence ID" value="Phyra73729"/>
    <property type="gene ID" value="Phyra73729"/>
</dbReference>
<dbReference type="SUPFAM" id="SSF55961">
    <property type="entry name" value="Bet v1-like"/>
    <property type="match status" value="1"/>
</dbReference>
<accession>H3GDR7</accession>
<dbReference type="AlphaFoldDB" id="H3GDR7"/>
<dbReference type="InterPro" id="IPR052727">
    <property type="entry name" value="Rab4/Rab5_effector"/>
</dbReference>
<dbReference type="Gene3D" id="3.30.530.20">
    <property type="match status" value="1"/>
</dbReference>
<sequence length="431" mass="48398">MDRANVVYPPKPFTLSAVDAAAFETLTDQLAAETLRAHDDFVGQGRVVDLSRWKPVKEKNNMMAYRTRKRRDRVPSDETEAVASSPQMPSFYPAVDKKLQHALSETYPSVTFLEADSEDELDEFSYVDVLEQNVLENSRPEHAPLVFGTGVVPGTIEDAALGFLADTEARSRMRNANSKEVVVDDVRILARIQGPTEEDPFRFLGVKWCSHSTAGPAGHFIKPRDYLIVESTGMALDSDGERFCYVLNHSIELDEVPDFRKFGLVRMRFSACHIIRPHVTAGAIEIFCRGYMDTGGSLAERMCTYMFCDGLLTVPQIVEEAYTKKLIWLLHIKRRAERSLSLASLYISDTCPCCHDKLHTGFAKLLEGNSMCHLCRQTICRKCTAKKALPLDVGGRKQIARKTMDFCLSCYLEAKNMSAWQVAINTLSMAE</sequence>
<evidence type="ECO:0000313" key="3">
    <source>
        <dbReference type="Proteomes" id="UP000005238"/>
    </source>
</evidence>
<dbReference type="VEuPathDB" id="FungiDB:KRP23_4342"/>
<dbReference type="PANTHER" id="PTHR13510">
    <property type="entry name" value="FYVE-FINGER-CONTAINING RAB5 EFFECTOR PROTEIN RABENOSYN-5-RELATED"/>
    <property type="match status" value="1"/>
</dbReference>
<dbReference type="eggNOG" id="ENOG502RAQH">
    <property type="taxonomic scope" value="Eukaryota"/>
</dbReference>
<evidence type="ECO:0000256" key="1">
    <source>
        <dbReference type="SAM" id="MobiDB-lite"/>
    </source>
</evidence>
<dbReference type="InParanoid" id="H3GDR7"/>
<dbReference type="VEuPathDB" id="FungiDB:KRP22_2428"/>
<dbReference type="PANTHER" id="PTHR13510:SF44">
    <property type="entry name" value="RABENOSYN-5"/>
    <property type="match status" value="1"/>
</dbReference>
<evidence type="ECO:0008006" key="4">
    <source>
        <dbReference type="Google" id="ProtNLM"/>
    </source>
</evidence>